<dbReference type="PROSITE" id="PS50067">
    <property type="entry name" value="KINESIN_MOTOR_2"/>
    <property type="match status" value="1"/>
</dbReference>
<dbReference type="GO" id="GO:0003777">
    <property type="term" value="F:microtubule motor activity"/>
    <property type="evidence" value="ECO:0007669"/>
    <property type="project" value="InterPro"/>
</dbReference>
<dbReference type="PRINTS" id="PR00380">
    <property type="entry name" value="KINESINHEAVY"/>
</dbReference>
<dbReference type="PANTHER" id="PTHR47969">
    <property type="entry name" value="CHROMOSOME-ASSOCIATED KINESIN KIF4A-RELATED"/>
    <property type="match status" value="1"/>
</dbReference>
<evidence type="ECO:0000313" key="4">
    <source>
        <dbReference type="EMBL" id="KAG7567019.1"/>
    </source>
</evidence>
<dbReference type="SMART" id="SM00129">
    <property type="entry name" value="KISc"/>
    <property type="match status" value="1"/>
</dbReference>
<sequence>MLRSLKKTTTSTEPAPTRTTRSTAVKRDDVQDSTSQSAIKAYLRIRPMPASTLPYLSMVDEQSVLMTPPKRYNAKPPQLYTFDGIFGPTTAQEALFSETTLPLIRSVLTETQNGLLFGYGVSNSGKTYSLQGGSEESRGIVPRAIDVIFNSIGNKLKPEGKVVGMEADEHMKPVDADDAGEDTAIELEDSAEYAIWVSYMEVYNEKLFDLLSRVNNIASISSSSISNNIKRPSLKSPRWIRVRSRAEALALFRTGQADRQIFETAQNRTSSRSHGVFELRIAKIQGSKSSRTKPPPPRICKLSMVDLAGSERAKHTQNTGDRLREASHINTGLMSLGRCMEIVRLNQHNKRKTLVPYKHSKLTEIFKSFFLGEGSAVMLVCVNPFDTGFDENSHVMRFAAVARSIQTTATATTSKFVPVPEGSDIDEESEDEPRDAIVTYLWDQVRELRAQLLEAQLQNAVIEAEVREEVVQETQETLEEMKRVYDERLAIEIEALEKKADVKIEMMRQSQEDSD</sequence>
<proteinExistence type="inferred from homology"/>
<dbReference type="InterPro" id="IPR036961">
    <property type="entry name" value="Kinesin_motor_dom_sf"/>
</dbReference>
<protein>
    <recommendedName>
        <fullName evidence="3">Kinesin motor domain-containing protein</fullName>
    </recommendedName>
</protein>
<gene>
    <name evidence="4" type="ORF">FFLO_01278</name>
</gene>
<dbReference type="PANTHER" id="PTHR47969:SF29">
    <property type="entry name" value="KINESIN-LIKE PROTEIN"/>
    <property type="match status" value="1"/>
</dbReference>
<evidence type="ECO:0000259" key="3">
    <source>
        <dbReference type="PROSITE" id="PS50067"/>
    </source>
</evidence>
<dbReference type="GO" id="GO:0005524">
    <property type="term" value="F:ATP binding"/>
    <property type="evidence" value="ECO:0007669"/>
    <property type="project" value="UniProtKB-UniRule"/>
</dbReference>
<feature type="domain" description="Kinesin motor" evidence="3">
    <location>
        <begin position="38"/>
        <end position="405"/>
    </location>
</feature>
<dbReference type="EMBL" id="JABELV010000017">
    <property type="protein sequence ID" value="KAG7567019.1"/>
    <property type="molecule type" value="Genomic_DNA"/>
</dbReference>
<dbReference type="InterPro" id="IPR027417">
    <property type="entry name" value="P-loop_NTPase"/>
</dbReference>
<comment type="caution">
    <text evidence="4">The sequence shown here is derived from an EMBL/GenBank/DDBJ whole genome shotgun (WGS) entry which is preliminary data.</text>
</comment>
<dbReference type="AlphaFoldDB" id="A0A8K0JRT7"/>
<keyword evidence="1" id="KW-0547">Nucleotide-binding</keyword>
<feature type="region of interest" description="Disordered" evidence="2">
    <location>
        <begin position="1"/>
        <end position="32"/>
    </location>
</feature>
<name>A0A8K0JRT7_9TREE</name>
<evidence type="ECO:0000313" key="5">
    <source>
        <dbReference type="Proteomes" id="UP000812966"/>
    </source>
</evidence>
<organism evidence="4 5">
    <name type="scientific">Filobasidium floriforme</name>
    <dbReference type="NCBI Taxonomy" id="5210"/>
    <lineage>
        <taxon>Eukaryota</taxon>
        <taxon>Fungi</taxon>
        <taxon>Dikarya</taxon>
        <taxon>Basidiomycota</taxon>
        <taxon>Agaricomycotina</taxon>
        <taxon>Tremellomycetes</taxon>
        <taxon>Filobasidiales</taxon>
        <taxon>Filobasidiaceae</taxon>
        <taxon>Filobasidium</taxon>
    </lineage>
</organism>
<keyword evidence="1" id="KW-0067">ATP-binding</keyword>
<dbReference type="GO" id="GO:0007018">
    <property type="term" value="P:microtubule-based movement"/>
    <property type="evidence" value="ECO:0007669"/>
    <property type="project" value="InterPro"/>
</dbReference>
<reference evidence="4" key="1">
    <citation type="submission" date="2020-04" db="EMBL/GenBank/DDBJ databases">
        <title>Analysis of mating type loci in Filobasidium floriforme.</title>
        <authorList>
            <person name="Nowrousian M."/>
        </authorList>
    </citation>
    <scope>NUCLEOTIDE SEQUENCE</scope>
    <source>
        <strain evidence="4">CBS 6242</strain>
    </source>
</reference>
<dbReference type="InterPro" id="IPR001752">
    <property type="entry name" value="Kinesin_motor_dom"/>
</dbReference>
<keyword evidence="5" id="KW-1185">Reference proteome</keyword>
<dbReference type="SUPFAM" id="SSF52540">
    <property type="entry name" value="P-loop containing nucleoside triphosphate hydrolases"/>
    <property type="match status" value="1"/>
</dbReference>
<evidence type="ECO:0000256" key="2">
    <source>
        <dbReference type="SAM" id="MobiDB-lite"/>
    </source>
</evidence>
<dbReference type="GO" id="GO:0005875">
    <property type="term" value="C:microtubule associated complex"/>
    <property type="evidence" value="ECO:0007669"/>
    <property type="project" value="TreeGrafter"/>
</dbReference>
<feature type="compositionally biased region" description="Low complexity" evidence="2">
    <location>
        <begin position="8"/>
        <end position="23"/>
    </location>
</feature>
<dbReference type="Pfam" id="PF00225">
    <property type="entry name" value="Kinesin"/>
    <property type="match status" value="1"/>
</dbReference>
<dbReference type="GO" id="GO:0051231">
    <property type="term" value="P:spindle elongation"/>
    <property type="evidence" value="ECO:0007669"/>
    <property type="project" value="TreeGrafter"/>
</dbReference>
<feature type="binding site" evidence="1">
    <location>
        <begin position="120"/>
        <end position="127"/>
    </location>
    <ligand>
        <name>ATP</name>
        <dbReference type="ChEBI" id="CHEBI:30616"/>
    </ligand>
</feature>
<evidence type="ECO:0000256" key="1">
    <source>
        <dbReference type="PROSITE-ProRule" id="PRU00283"/>
    </source>
</evidence>
<keyword evidence="1" id="KW-0505">Motor protein</keyword>
<dbReference type="GO" id="GO:0007052">
    <property type="term" value="P:mitotic spindle organization"/>
    <property type="evidence" value="ECO:0007669"/>
    <property type="project" value="TreeGrafter"/>
</dbReference>
<dbReference type="Gene3D" id="3.40.850.10">
    <property type="entry name" value="Kinesin motor domain"/>
    <property type="match status" value="1"/>
</dbReference>
<dbReference type="GO" id="GO:0008017">
    <property type="term" value="F:microtubule binding"/>
    <property type="evidence" value="ECO:0007669"/>
    <property type="project" value="InterPro"/>
</dbReference>
<comment type="similarity">
    <text evidence="1">Belongs to the TRAFAC class myosin-kinesin ATPase superfamily. Kinesin family.</text>
</comment>
<dbReference type="Proteomes" id="UP000812966">
    <property type="component" value="Unassembled WGS sequence"/>
</dbReference>
<accession>A0A8K0JRT7</accession>
<dbReference type="InterPro" id="IPR027640">
    <property type="entry name" value="Kinesin-like_fam"/>
</dbReference>